<dbReference type="Gene3D" id="1.20.1250.20">
    <property type="entry name" value="MFS general substrate transporter like domains"/>
    <property type="match status" value="2"/>
</dbReference>
<gene>
    <name evidence="9" type="ORF">FSARC_7985</name>
</gene>
<feature type="transmembrane region" description="Helical" evidence="7">
    <location>
        <begin position="396"/>
        <end position="418"/>
    </location>
</feature>
<comment type="caution">
    <text evidence="9">The sequence shown here is derived from an EMBL/GenBank/DDBJ whole genome shotgun (WGS) entry which is preliminary data.</text>
</comment>
<keyword evidence="3 7" id="KW-0812">Transmembrane</keyword>
<feature type="transmembrane region" description="Helical" evidence="7">
    <location>
        <begin position="48"/>
        <end position="70"/>
    </location>
</feature>
<keyword evidence="6" id="KW-0325">Glycoprotein</keyword>
<feature type="transmembrane region" description="Helical" evidence="7">
    <location>
        <begin position="303"/>
        <end position="323"/>
    </location>
</feature>
<reference evidence="9" key="1">
    <citation type="journal article" date="2020" name="BMC Genomics">
        <title>Correction to: Identification and distribution of gene clusters required for synthesis of sphingolipid metabolism inhibitors in diverse species of the filamentous fungus Fusarium.</title>
        <authorList>
            <person name="Kim H.S."/>
            <person name="Lohmar J.M."/>
            <person name="Busman M."/>
            <person name="Brown D.W."/>
            <person name="Naumann T.A."/>
            <person name="Divon H.H."/>
            <person name="Lysoe E."/>
            <person name="Uhlig S."/>
            <person name="Proctor R.H."/>
        </authorList>
    </citation>
    <scope>NUCLEOTIDE SEQUENCE</scope>
    <source>
        <strain evidence="9">NRRL 20472</strain>
    </source>
</reference>
<dbReference type="InterPro" id="IPR036259">
    <property type="entry name" value="MFS_trans_sf"/>
</dbReference>
<name>A0A8H4X7N6_9HYPO</name>
<feature type="transmembrane region" description="Helical" evidence="7">
    <location>
        <begin position="363"/>
        <end position="384"/>
    </location>
</feature>
<proteinExistence type="predicted"/>
<feature type="transmembrane region" description="Helical" evidence="7">
    <location>
        <begin position="139"/>
        <end position="158"/>
    </location>
</feature>
<dbReference type="PROSITE" id="PS50850">
    <property type="entry name" value="MFS"/>
    <property type="match status" value="1"/>
</dbReference>
<evidence type="ECO:0000256" key="1">
    <source>
        <dbReference type="ARBA" id="ARBA00004141"/>
    </source>
</evidence>
<keyword evidence="10" id="KW-1185">Reference proteome</keyword>
<dbReference type="InterPro" id="IPR011701">
    <property type="entry name" value="MFS"/>
</dbReference>
<dbReference type="PANTHER" id="PTHR43791:SF97">
    <property type="entry name" value="ALLANTOATE TRANSPORTER, PUTATIVE (AFU_ORTHOLOGUE AFUA_1G14700)-RELATED"/>
    <property type="match status" value="1"/>
</dbReference>
<dbReference type="Proteomes" id="UP000622797">
    <property type="component" value="Unassembled WGS sequence"/>
</dbReference>
<protein>
    <recommendedName>
        <fullName evidence="8">Major facilitator superfamily (MFS) profile domain-containing protein</fullName>
    </recommendedName>
</protein>
<keyword evidence="5 7" id="KW-0472">Membrane</keyword>
<keyword evidence="4 7" id="KW-1133">Transmembrane helix</keyword>
<evidence type="ECO:0000256" key="6">
    <source>
        <dbReference type="ARBA" id="ARBA00023180"/>
    </source>
</evidence>
<evidence type="ECO:0000256" key="7">
    <source>
        <dbReference type="SAM" id="Phobius"/>
    </source>
</evidence>
<dbReference type="GO" id="GO:0022857">
    <property type="term" value="F:transmembrane transporter activity"/>
    <property type="evidence" value="ECO:0007669"/>
    <property type="project" value="InterPro"/>
</dbReference>
<evidence type="ECO:0000313" key="10">
    <source>
        <dbReference type="Proteomes" id="UP000622797"/>
    </source>
</evidence>
<evidence type="ECO:0000313" key="9">
    <source>
        <dbReference type="EMBL" id="KAF4964036.1"/>
    </source>
</evidence>
<feature type="transmembrane region" description="Helical" evidence="7">
    <location>
        <begin position="108"/>
        <end position="127"/>
    </location>
</feature>
<evidence type="ECO:0000256" key="2">
    <source>
        <dbReference type="ARBA" id="ARBA00022448"/>
    </source>
</evidence>
<dbReference type="InterPro" id="IPR020846">
    <property type="entry name" value="MFS_dom"/>
</dbReference>
<evidence type="ECO:0000259" key="8">
    <source>
        <dbReference type="PROSITE" id="PS50850"/>
    </source>
</evidence>
<feature type="domain" description="Major facilitator superfamily (MFS) profile" evidence="8">
    <location>
        <begin position="1"/>
        <end position="423"/>
    </location>
</feature>
<evidence type="ECO:0000256" key="3">
    <source>
        <dbReference type="ARBA" id="ARBA00022692"/>
    </source>
</evidence>
<feature type="transmembrane region" description="Helical" evidence="7">
    <location>
        <begin position="329"/>
        <end position="351"/>
    </location>
</feature>
<organism evidence="9 10">
    <name type="scientific">Fusarium sarcochroum</name>
    <dbReference type="NCBI Taxonomy" id="1208366"/>
    <lineage>
        <taxon>Eukaryota</taxon>
        <taxon>Fungi</taxon>
        <taxon>Dikarya</taxon>
        <taxon>Ascomycota</taxon>
        <taxon>Pezizomycotina</taxon>
        <taxon>Sordariomycetes</taxon>
        <taxon>Hypocreomycetidae</taxon>
        <taxon>Hypocreales</taxon>
        <taxon>Nectriaceae</taxon>
        <taxon>Fusarium</taxon>
        <taxon>Fusarium lateritium species complex</taxon>
    </lineage>
</organism>
<dbReference type="SUPFAM" id="SSF103473">
    <property type="entry name" value="MFS general substrate transporter"/>
    <property type="match status" value="1"/>
</dbReference>
<dbReference type="PANTHER" id="PTHR43791">
    <property type="entry name" value="PERMEASE-RELATED"/>
    <property type="match status" value="1"/>
</dbReference>
<sequence>MSAEKGSTPSFKTSTIDDTSTAEALNLTMNYAAVFGLREEIGLQKTEFSWASAIFYLGYMAWEFPTSLLLQRLPINLYMSATVIIWGTVLMCHGAVQSFGSLAAVRTLLGAFEAAIQPGTMLLFSMYYRREEQPLRMGIWIGSSGFGYIIAGITSFGIGHIDASLSSWRLLFIIWGAITFVWGIFLWFTLPGTPMRANFLTEEQKAYAVSRVKDNGTGIENRRFKFKQFKEAMLDLKTWLLFTFALTSNSPNGGLSAFQGLIIKGAGFSTLHTTLYQMPSGAVQLVACLVACYCATRFHDCRILIMIIFLMPFLAGTLGLYLLPQHNSYGRLACLWVSFAFTASGTLNMSVATANTAGHTKKITTIAMLLIGYCVGNFIGPFFFKTEQEPWYPLGVGMMLFCIAAQVCSLVALWALLWTRNKSRKAEHAPENEEQAWHRGFLDETDLENKYFKYVY</sequence>
<dbReference type="GO" id="GO:0016020">
    <property type="term" value="C:membrane"/>
    <property type="evidence" value="ECO:0007669"/>
    <property type="project" value="UniProtKB-SubCell"/>
</dbReference>
<accession>A0A8H4X7N6</accession>
<feature type="transmembrane region" description="Helical" evidence="7">
    <location>
        <begin position="170"/>
        <end position="190"/>
    </location>
</feature>
<dbReference type="Pfam" id="PF07690">
    <property type="entry name" value="MFS_1"/>
    <property type="match status" value="1"/>
</dbReference>
<evidence type="ECO:0000256" key="4">
    <source>
        <dbReference type="ARBA" id="ARBA00022989"/>
    </source>
</evidence>
<reference evidence="9" key="2">
    <citation type="submission" date="2020-05" db="EMBL/GenBank/DDBJ databases">
        <authorList>
            <person name="Kim H.-S."/>
            <person name="Proctor R.H."/>
            <person name="Brown D.W."/>
        </authorList>
    </citation>
    <scope>NUCLEOTIDE SEQUENCE</scope>
    <source>
        <strain evidence="9">NRRL 20472</strain>
    </source>
</reference>
<dbReference type="EMBL" id="JABEXW010000430">
    <property type="protein sequence ID" value="KAF4964036.1"/>
    <property type="molecule type" value="Genomic_DNA"/>
</dbReference>
<dbReference type="AlphaFoldDB" id="A0A8H4X7N6"/>
<dbReference type="OrthoDB" id="6730379at2759"/>
<feature type="transmembrane region" description="Helical" evidence="7">
    <location>
        <begin position="77"/>
        <end position="96"/>
    </location>
</feature>
<keyword evidence="2" id="KW-0813">Transport</keyword>
<evidence type="ECO:0000256" key="5">
    <source>
        <dbReference type="ARBA" id="ARBA00023136"/>
    </source>
</evidence>
<comment type="subcellular location">
    <subcellularLocation>
        <location evidence="1">Membrane</location>
        <topology evidence="1">Multi-pass membrane protein</topology>
    </subcellularLocation>
</comment>